<dbReference type="InterPro" id="IPR050298">
    <property type="entry name" value="Gram-neg_bact_OMP"/>
</dbReference>
<proteinExistence type="predicted"/>
<gene>
    <name evidence="14" type="ORF">RXV79_22475</name>
</gene>
<dbReference type="CDD" id="cd00342">
    <property type="entry name" value="gram_neg_porins"/>
    <property type="match status" value="1"/>
</dbReference>
<evidence type="ECO:0000313" key="15">
    <source>
        <dbReference type="Proteomes" id="UP001303946"/>
    </source>
</evidence>
<organism evidence="14 15">
    <name type="scientific">Piscinibacter gummiphilus</name>
    <dbReference type="NCBI Taxonomy" id="946333"/>
    <lineage>
        <taxon>Bacteria</taxon>
        <taxon>Pseudomonadati</taxon>
        <taxon>Pseudomonadota</taxon>
        <taxon>Betaproteobacteria</taxon>
        <taxon>Burkholderiales</taxon>
        <taxon>Sphaerotilaceae</taxon>
        <taxon>Piscinibacter</taxon>
    </lineage>
</organism>
<evidence type="ECO:0000256" key="10">
    <source>
        <dbReference type="ARBA" id="ARBA00023237"/>
    </source>
</evidence>
<keyword evidence="3" id="KW-0813">Transport</keyword>
<dbReference type="Gene3D" id="2.40.160.10">
    <property type="entry name" value="Porin"/>
    <property type="match status" value="1"/>
</dbReference>
<feature type="signal peptide" evidence="12">
    <location>
        <begin position="1"/>
        <end position="19"/>
    </location>
</feature>
<dbReference type="SUPFAM" id="SSF56935">
    <property type="entry name" value="Porins"/>
    <property type="match status" value="1"/>
</dbReference>
<dbReference type="Proteomes" id="UP001303946">
    <property type="component" value="Chromosome"/>
</dbReference>
<evidence type="ECO:0000256" key="6">
    <source>
        <dbReference type="ARBA" id="ARBA00022729"/>
    </source>
</evidence>
<keyword evidence="6 12" id="KW-0732">Signal</keyword>
<evidence type="ECO:0000256" key="9">
    <source>
        <dbReference type="ARBA" id="ARBA00023136"/>
    </source>
</evidence>
<evidence type="ECO:0000256" key="1">
    <source>
        <dbReference type="ARBA" id="ARBA00004571"/>
    </source>
</evidence>
<accession>A0ABZ0D6D4</accession>
<feature type="region of interest" description="Disordered" evidence="11">
    <location>
        <begin position="85"/>
        <end position="114"/>
    </location>
</feature>
<keyword evidence="10" id="KW-0998">Cell outer membrane</keyword>
<keyword evidence="15" id="KW-1185">Reference proteome</keyword>
<evidence type="ECO:0000256" key="12">
    <source>
        <dbReference type="SAM" id="SignalP"/>
    </source>
</evidence>
<feature type="chain" id="PRO_5046448785" evidence="12">
    <location>
        <begin position="20"/>
        <end position="387"/>
    </location>
</feature>
<feature type="compositionally biased region" description="Polar residues" evidence="11">
    <location>
        <begin position="99"/>
        <end position="114"/>
    </location>
</feature>
<evidence type="ECO:0000256" key="8">
    <source>
        <dbReference type="ARBA" id="ARBA00023114"/>
    </source>
</evidence>
<keyword evidence="9" id="KW-0472">Membrane</keyword>
<dbReference type="Pfam" id="PF13609">
    <property type="entry name" value="Porin_4"/>
    <property type="match status" value="1"/>
</dbReference>
<protein>
    <submittedName>
        <fullName evidence="14">Porin</fullName>
    </submittedName>
</protein>
<evidence type="ECO:0000256" key="4">
    <source>
        <dbReference type="ARBA" id="ARBA00022452"/>
    </source>
</evidence>
<keyword evidence="4" id="KW-1134">Transmembrane beta strand</keyword>
<dbReference type="EMBL" id="CP136336">
    <property type="protein sequence ID" value="WOB11081.1"/>
    <property type="molecule type" value="Genomic_DNA"/>
</dbReference>
<evidence type="ECO:0000259" key="13">
    <source>
        <dbReference type="Pfam" id="PF13609"/>
    </source>
</evidence>
<evidence type="ECO:0000256" key="5">
    <source>
        <dbReference type="ARBA" id="ARBA00022692"/>
    </source>
</evidence>
<evidence type="ECO:0000256" key="7">
    <source>
        <dbReference type="ARBA" id="ARBA00023065"/>
    </source>
</evidence>
<dbReference type="PANTHER" id="PTHR34501">
    <property type="entry name" value="PROTEIN YDDL-RELATED"/>
    <property type="match status" value="1"/>
</dbReference>
<keyword evidence="7" id="KW-0406">Ion transport</keyword>
<reference evidence="14 15" key="1">
    <citation type="submission" date="2023-10" db="EMBL/GenBank/DDBJ databases">
        <title>Bacteria for the degradation of biodegradable plastic PBAT(Polybutylene adipate terephthalate).</title>
        <authorList>
            <person name="Weon H.-Y."/>
            <person name="Yeon J."/>
        </authorList>
    </citation>
    <scope>NUCLEOTIDE SEQUENCE [LARGE SCALE GENOMIC DNA]</scope>
    <source>
        <strain evidence="14 15">SBD 7-3</strain>
    </source>
</reference>
<dbReference type="PANTHER" id="PTHR34501:SF9">
    <property type="entry name" value="MAJOR OUTER MEMBRANE PROTEIN P.IA"/>
    <property type="match status" value="1"/>
</dbReference>
<evidence type="ECO:0000256" key="3">
    <source>
        <dbReference type="ARBA" id="ARBA00022448"/>
    </source>
</evidence>
<dbReference type="InterPro" id="IPR033900">
    <property type="entry name" value="Gram_neg_porin_domain"/>
</dbReference>
<comment type="subunit">
    <text evidence="2">Homotrimer.</text>
</comment>
<dbReference type="InterPro" id="IPR023614">
    <property type="entry name" value="Porin_dom_sf"/>
</dbReference>
<feature type="domain" description="Porin" evidence="13">
    <location>
        <begin position="7"/>
        <end position="358"/>
    </location>
</feature>
<dbReference type="RefSeq" id="WP_316704188.1">
    <property type="nucleotide sequence ID" value="NZ_CP136336.1"/>
</dbReference>
<feature type="compositionally biased region" description="Low complexity" evidence="11">
    <location>
        <begin position="85"/>
        <end position="98"/>
    </location>
</feature>
<sequence>MKRSVVALAAWAACSSVMAQVPPTPGLVVYGGVDGNVTRASATGKEAIWQVRDGGMYVTKLGFTGREDLGGGYFASFVMESQASSDTGLGSNTNTGNTPATNSPATGTPSSLNWNRKSTVSLHSPFGEVRFGRDYTTTFVPTTYMDPFFSAGVASAVNFQVFYTQFVAPPPLVRASNMVGYYIPATWVPGLYAYAQVAAGEGTGARFTGVGSGYRSGPLLVSGAWGQTKGPLIGSSTTAGVPGAVTAASTAADNNLTVWSVGVSYAFGGFKPMFFYQSQVMDRFGLAGNPTELDRQVDDWLVGFSWAIGAHTIKASYQEKNDKGIANVDPKQVGLGYSYHLSKRTAVYANAVQIKNNNGGSYSFLAGYSPVANGTSRAIQAGLSHSF</sequence>
<keyword evidence="5" id="KW-0812">Transmembrane</keyword>
<comment type="subcellular location">
    <subcellularLocation>
        <location evidence="1">Cell outer membrane</location>
        <topology evidence="1">Multi-pass membrane protein</topology>
    </subcellularLocation>
</comment>
<evidence type="ECO:0000256" key="2">
    <source>
        <dbReference type="ARBA" id="ARBA00011233"/>
    </source>
</evidence>
<name>A0ABZ0D6D4_9BURK</name>
<keyword evidence="8" id="KW-0626">Porin</keyword>
<evidence type="ECO:0000256" key="11">
    <source>
        <dbReference type="SAM" id="MobiDB-lite"/>
    </source>
</evidence>
<evidence type="ECO:0000313" key="14">
    <source>
        <dbReference type="EMBL" id="WOB11081.1"/>
    </source>
</evidence>